<dbReference type="PANTHER" id="PTHR24189">
    <property type="entry name" value="MYOTROPHIN"/>
    <property type="match status" value="1"/>
</dbReference>
<keyword evidence="2 3" id="KW-0040">ANK repeat</keyword>
<dbReference type="Gene3D" id="1.25.40.20">
    <property type="entry name" value="Ankyrin repeat-containing domain"/>
    <property type="match status" value="1"/>
</dbReference>
<dbReference type="InterPro" id="IPR050745">
    <property type="entry name" value="Multifunctional_regulatory"/>
</dbReference>
<keyword evidence="1" id="KW-0677">Repeat</keyword>
<accession>C1E3R4</accession>
<dbReference type="STRING" id="296587.C1E3R4"/>
<dbReference type="EMBL" id="CP001325">
    <property type="protein sequence ID" value="ACO62982.1"/>
    <property type="molecule type" value="Genomic_DNA"/>
</dbReference>
<dbReference type="RefSeq" id="XP_002501724.1">
    <property type="nucleotide sequence ID" value="XM_002501678.1"/>
</dbReference>
<proteinExistence type="predicted"/>
<gene>
    <name evidence="4" type="ORF">MICPUN_57777</name>
</gene>
<sequence>MRAPPEAASGDDDATKQKRELWKTWWFEARNAGALDVLAKMPDAKIDAKTSSRIDPRAKQAWVPGGYTAVTLAAQRNDAESIALLASLGADLDARDDNGAAPLHHAAYENAVNAIEALLDGGCDPNIKDDRDGSTAVILAAYGMRRAALNALIDKHPAVDLTLRDVGNATVAGHCAQRRLCEELTKILKLCGPGGASQLRRGQKDYLAKKKQLTGQLEVLTDEQLREVARSWRARAKDDDDKKAIIVKLLQATP</sequence>
<name>C1E3R4_MICCC</name>
<dbReference type="AlphaFoldDB" id="C1E3R4"/>
<dbReference type="Proteomes" id="UP000002009">
    <property type="component" value="Chromosome 4"/>
</dbReference>
<evidence type="ECO:0000313" key="4">
    <source>
        <dbReference type="EMBL" id="ACO62982.1"/>
    </source>
</evidence>
<dbReference type="KEGG" id="mis:MICPUN_57777"/>
<evidence type="ECO:0000256" key="1">
    <source>
        <dbReference type="ARBA" id="ARBA00022737"/>
    </source>
</evidence>
<dbReference type="SMART" id="SM00248">
    <property type="entry name" value="ANK"/>
    <property type="match status" value="3"/>
</dbReference>
<dbReference type="SUPFAM" id="SSF48403">
    <property type="entry name" value="Ankyrin repeat"/>
    <property type="match status" value="1"/>
</dbReference>
<protein>
    <submittedName>
        <fullName evidence="4">Uncharacterized protein</fullName>
    </submittedName>
</protein>
<feature type="repeat" description="ANK" evidence="3">
    <location>
        <begin position="98"/>
        <end position="130"/>
    </location>
</feature>
<evidence type="ECO:0000256" key="3">
    <source>
        <dbReference type="PROSITE-ProRule" id="PRU00023"/>
    </source>
</evidence>
<evidence type="ECO:0000313" key="5">
    <source>
        <dbReference type="Proteomes" id="UP000002009"/>
    </source>
</evidence>
<dbReference type="InterPro" id="IPR036770">
    <property type="entry name" value="Ankyrin_rpt-contain_sf"/>
</dbReference>
<feature type="repeat" description="ANK" evidence="3">
    <location>
        <begin position="65"/>
        <end position="97"/>
    </location>
</feature>
<dbReference type="InParanoid" id="C1E3R4"/>
<keyword evidence="5" id="KW-1185">Reference proteome</keyword>
<dbReference type="OMA" id="WWFEARN"/>
<evidence type="ECO:0000256" key="2">
    <source>
        <dbReference type="ARBA" id="ARBA00023043"/>
    </source>
</evidence>
<dbReference type="PANTHER" id="PTHR24189:SF50">
    <property type="entry name" value="ANKYRIN REPEAT AND SOCS BOX PROTEIN 2"/>
    <property type="match status" value="1"/>
</dbReference>
<dbReference type="OrthoDB" id="498796at2759"/>
<dbReference type="GeneID" id="8242626"/>
<dbReference type="PROSITE" id="PS50088">
    <property type="entry name" value="ANK_REPEAT"/>
    <property type="match status" value="2"/>
</dbReference>
<dbReference type="InterPro" id="IPR002110">
    <property type="entry name" value="Ankyrin_rpt"/>
</dbReference>
<dbReference type="Pfam" id="PF12796">
    <property type="entry name" value="Ank_2"/>
    <property type="match status" value="1"/>
</dbReference>
<reference evidence="4 5" key="1">
    <citation type="journal article" date="2009" name="Science">
        <title>Green evolution and dynamic adaptations revealed by genomes of the marine picoeukaryotes Micromonas.</title>
        <authorList>
            <person name="Worden A.Z."/>
            <person name="Lee J.H."/>
            <person name="Mock T."/>
            <person name="Rouze P."/>
            <person name="Simmons M.P."/>
            <person name="Aerts A.L."/>
            <person name="Allen A.E."/>
            <person name="Cuvelier M.L."/>
            <person name="Derelle E."/>
            <person name="Everett M.V."/>
            <person name="Foulon E."/>
            <person name="Grimwood J."/>
            <person name="Gundlach H."/>
            <person name="Henrissat B."/>
            <person name="Napoli C."/>
            <person name="McDonald S.M."/>
            <person name="Parker M.S."/>
            <person name="Rombauts S."/>
            <person name="Salamov A."/>
            <person name="Von Dassow P."/>
            <person name="Badger J.H."/>
            <person name="Coutinho P.M."/>
            <person name="Demir E."/>
            <person name="Dubchak I."/>
            <person name="Gentemann C."/>
            <person name="Eikrem W."/>
            <person name="Gready J.E."/>
            <person name="John U."/>
            <person name="Lanier W."/>
            <person name="Lindquist E.A."/>
            <person name="Lucas S."/>
            <person name="Mayer K.F."/>
            <person name="Moreau H."/>
            <person name="Not F."/>
            <person name="Otillar R."/>
            <person name="Panaud O."/>
            <person name="Pangilinan J."/>
            <person name="Paulsen I."/>
            <person name="Piegu B."/>
            <person name="Poliakov A."/>
            <person name="Robbens S."/>
            <person name="Schmutz J."/>
            <person name="Toulza E."/>
            <person name="Wyss T."/>
            <person name="Zelensky A."/>
            <person name="Zhou K."/>
            <person name="Armbrust E.V."/>
            <person name="Bhattacharya D."/>
            <person name="Goodenough U.W."/>
            <person name="Van de Peer Y."/>
            <person name="Grigoriev I.V."/>
        </authorList>
    </citation>
    <scope>NUCLEOTIDE SEQUENCE [LARGE SCALE GENOMIC DNA]</scope>
    <source>
        <strain evidence="5">RCC299 / NOUM17</strain>
    </source>
</reference>
<organism evidence="4 5">
    <name type="scientific">Micromonas commoda (strain RCC299 / NOUM17 / CCMP2709)</name>
    <name type="common">Picoplanktonic green alga</name>
    <dbReference type="NCBI Taxonomy" id="296587"/>
    <lineage>
        <taxon>Eukaryota</taxon>
        <taxon>Viridiplantae</taxon>
        <taxon>Chlorophyta</taxon>
        <taxon>Mamiellophyceae</taxon>
        <taxon>Mamiellales</taxon>
        <taxon>Mamiellaceae</taxon>
        <taxon>Micromonas</taxon>
    </lineage>
</organism>
<dbReference type="PROSITE" id="PS50297">
    <property type="entry name" value="ANK_REP_REGION"/>
    <property type="match status" value="2"/>
</dbReference>